<evidence type="ECO:0000256" key="2">
    <source>
        <dbReference type="ARBA" id="ARBA00022630"/>
    </source>
</evidence>
<name>A0A6V8NHA8_9ACTN</name>
<dbReference type="PROSITE" id="PS51384">
    <property type="entry name" value="FAD_FR"/>
    <property type="match status" value="1"/>
</dbReference>
<protein>
    <submittedName>
        <fullName evidence="12">Sulfhydrogenase subunit gamma (Sulfur reductase)</fullName>
    </submittedName>
</protein>
<dbReference type="GO" id="GO:0046872">
    <property type="term" value="F:metal ion binding"/>
    <property type="evidence" value="ECO:0007669"/>
    <property type="project" value="UniProtKB-KW"/>
</dbReference>
<dbReference type="PIRSF" id="PIRSF006816">
    <property type="entry name" value="Cyc3_hyd_g"/>
    <property type="match status" value="1"/>
</dbReference>
<keyword evidence="8 10" id="KW-0411">Iron-sulfur</keyword>
<evidence type="ECO:0000313" key="15">
    <source>
        <dbReference type="EMBL" id="GFP39108.1"/>
    </source>
</evidence>
<dbReference type="PRINTS" id="PR00410">
    <property type="entry name" value="PHEHYDRXLASE"/>
</dbReference>
<organism evidence="12 18">
    <name type="scientific">Candidatus Hakubella thermalkaliphila</name>
    <dbReference type="NCBI Taxonomy" id="2754717"/>
    <lineage>
        <taxon>Bacteria</taxon>
        <taxon>Bacillati</taxon>
        <taxon>Actinomycetota</taxon>
        <taxon>Actinomycetota incertae sedis</taxon>
        <taxon>Candidatus Hakubellales</taxon>
        <taxon>Candidatus Hakubellaceae</taxon>
        <taxon>Candidatus Hakubella</taxon>
    </lineage>
</organism>
<dbReference type="EMBL" id="BLSC01000043">
    <property type="protein sequence ID" value="GFP37049.1"/>
    <property type="molecule type" value="Genomic_DNA"/>
</dbReference>
<keyword evidence="6" id="KW-0249">Electron transport</keyword>
<comment type="caution">
    <text evidence="12">The sequence shown here is derived from an EMBL/GenBank/DDBJ whole genome shotgun (WGS) entry which is preliminary data.</text>
</comment>
<dbReference type="GO" id="GO:0051537">
    <property type="term" value="F:2 iron, 2 sulfur cluster binding"/>
    <property type="evidence" value="ECO:0007669"/>
    <property type="project" value="UniProtKB-KW"/>
</dbReference>
<dbReference type="InterPro" id="IPR017927">
    <property type="entry name" value="FAD-bd_FR_type"/>
</dbReference>
<dbReference type="Proteomes" id="UP000574717">
    <property type="component" value="Unassembled WGS sequence"/>
</dbReference>
<reference evidence="16 17" key="1">
    <citation type="journal article" date="2020" name="Front. Microbiol.">
        <title>Single-cell genomics of novel Actinobacteria with the Wood-Ljungdahl pathway discovered in a serpentinizing system.</title>
        <authorList>
            <person name="Merino N."/>
            <person name="Kawai M."/>
            <person name="Boyd E.S."/>
            <person name="Colman D.R."/>
            <person name="McGlynn S.E."/>
            <person name="Nealson K.H."/>
            <person name="Kurokawa K."/>
            <person name="Hongoh Y."/>
        </authorList>
    </citation>
    <scope>NUCLEOTIDE SEQUENCE [LARGE SCALE GENOMIC DNA]</scope>
    <source>
        <strain evidence="12 18">S03</strain>
        <strain evidence="13 19">S34</strain>
        <strain evidence="14 16">S44</strain>
        <strain evidence="15 17">S47</strain>
    </source>
</reference>
<feature type="domain" description="FAD-binding FR-type" evidence="11">
    <location>
        <begin position="12"/>
        <end position="112"/>
    </location>
</feature>
<dbReference type="InterPro" id="IPR001709">
    <property type="entry name" value="Flavoprot_Pyr_Nucl_cyt_Rdtase"/>
</dbReference>
<dbReference type="AlphaFoldDB" id="A0A6V8NHA8"/>
<feature type="binding site" evidence="10">
    <location>
        <position position="253"/>
    </location>
    <ligand>
        <name>[2Fe-2S] cluster</name>
        <dbReference type="ChEBI" id="CHEBI:190135"/>
    </ligand>
</feature>
<dbReference type="Proteomes" id="UP000561271">
    <property type="component" value="Unassembled WGS sequence"/>
</dbReference>
<dbReference type="InterPro" id="IPR019480">
    <property type="entry name" value="Dihydroorotate_DH_Fe-S-bd"/>
</dbReference>
<dbReference type="GO" id="GO:0006221">
    <property type="term" value="P:pyrimidine nucleotide biosynthetic process"/>
    <property type="evidence" value="ECO:0007669"/>
    <property type="project" value="InterPro"/>
</dbReference>
<dbReference type="InterPro" id="IPR037117">
    <property type="entry name" value="Dihydroorotate_DH_ele_sf"/>
</dbReference>
<evidence type="ECO:0000256" key="10">
    <source>
        <dbReference type="PIRSR" id="PIRSR006816-2"/>
    </source>
</evidence>
<dbReference type="Pfam" id="PF10418">
    <property type="entry name" value="DHODB_Fe-S_bind"/>
    <property type="match status" value="1"/>
</dbReference>
<evidence type="ECO:0000256" key="6">
    <source>
        <dbReference type="ARBA" id="ARBA00022982"/>
    </source>
</evidence>
<sequence>MAENVVGPKNPYLPQIATIKKIVVETGNIKSFYLVLNDTRHMENFAFEPGQVAQLSLFGVGEATFGLANSPTRRETLQFSVMKAGEVTSALHDLAVGDQIGLRGPLGNWFPYQDMKGKNVVIIGGGIGIAPLRSLIQYMLDTRDDYNEITIIYGARSPQDLCYQEDREEWEKRNDVDLILTVDREFPGWDKRVGFVPTVLKEVAPSPKNAVAVTCGPPIMIKLVLQELEALGFKDDQIITTLEKRMKCGIGKCGRCNIGPKYVCVDGPVFSLAQLRQLPDEL</sequence>
<evidence type="ECO:0000256" key="3">
    <source>
        <dbReference type="ARBA" id="ARBA00022714"/>
    </source>
</evidence>
<dbReference type="InterPro" id="IPR017938">
    <property type="entry name" value="Riboflavin_synthase-like_b-brl"/>
</dbReference>
<evidence type="ECO:0000259" key="11">
    <source>
        <dbReference type="PROSITE" id="PS51384"/>
    </source>
</evidence>
<evidence type="ECO:0000256" key="9">
    <source>
        <dbReference type="ARBA" id="ARBA00034078"/>
    </source>
</evidence>
<dbReference type="Proteomes" id="UP000588083">
    <property type="component" value="Unassembled WGS sequence"/>
</dbReference>
<evidence type="ECO:0000313" key="14">
    <source>
        <dbReference type="EMBL" id="GFP37049.1"/>
    </source>
</evidence>
<evidence type="ECO:0000313" key="13">
    <source>
        <dbReference type="EMBL" id="GFP29418.1"/>
    </source>
</evidence>
<keyword evidence="2" id="KW-0285">Flavoprotein</keyword>
<dbReference type="Gene3D" id="3.40.50.80">
    <property type="entry name" value="Nucleotide-binding domain of ferredoxin-NADP reductase (FNR) module"/>
    <property type="match status" value="1"/>
</dbReference>
<evidence type="ECO:0000313" key="17">
    <source>
        <dbReference type="Proteomes" id="UP000569018"/>
    </source>
</evidence>
<evidence type="ECO:0000313" key="18">
    <source>
        <dbReference type="Proteomes" id="UP000574717"/>
    </source>
</evidence>
<evidence type="ECO:0000256" key="1">
    <source>
        <dbReference type="ARBA" id="ARBA00022448"/>
    </source>
</evidence>
<dbReference type="PANTHER" id="PTHR43513:SF1">
    <property type="entry name" value="ANAEROBIC SULFITE REDUCTASE SUBUNIT B"/>
    <property type="match status" value="1"/>
</dbReference>
<feature type="binding site" evidence="10">
    <location>
        <position position="256"/>
    </location>
    <ligand>
        <name>[2Fe-2S] cluster</name>
        <dbReference type="ChEBI" id="CHEBI:190135"/>
    </ligand>
</feature>
<dbReference type="InterPro" id="IPR039261">
    <property type="entry name" value="FNR_nucleotide-bd"/>
</dbReference>
<dbReference type="Gene3D" id="2.10.240.10">
    <property type="entry name" value="Dihydroorotate dehydrogenase, electron transfer subunit"/>
    <property type="match status" value="1"/>
</dbReference>
<evidence type="ECO:0000313" key="16">
    <source>
        <dbReference type="Proteomes" id="UP000561271"/>
    </source>
</evidence>
<keyword evidence="1" id="KW-0813">Transport</keyword>
<dbReference type="SUPFAM" id="SSF63380">
    <property type="entry name" value="Riboflavin synthase domain-like"/>
    <property type="match status" value="1"/>
</dbReference>
<evidence type="ECO:0000256" key="7">
    <source>
        <dbReference type="ARBA" id="ARBA00023004"/>
    </source>
</evidence>
<evidence type="ECO:0000256" key="8">
    <source>
        <dbReference type="ARBA" id="ARBA00023014"/>
    </source>
</evidence>
<evidence type="ECO:0000256" key="4">
    <source>
        <dbReference type="ARBA" id="ARBA00022723"/>
    </source>
</evidence>
<feature type="binding site" evidence="10">
    <location>
        <position position="248"/>
    </location>
    <ligand>
        <name>[2Fe-2S] cluster</name>
        <dbReference type="ChEBI" id="CHEBI:190135"/>
    </ligand>
</feature>
<dbReference type="Proteomes" id="UP000569018">
    <property type="component" value="Unassembled WGS sequence"/>
</dbReference>
<keyword evidence="4 10" id="KW-0479">Metal-binding</keyword>
<dbReference type="GO" id="GO:0050660">
    <property type="term" value="F:flavin adenine dinucleotide binding"/>
    <property type="evidence" value="ECO:0007669"/>
    <property type="project" value="InterPro"/>
</dbReference>
<evidence type="ECO:0000313" key="12">
    <source>
        <dbReference type="EMBL" id="GFP18660.1"/>
    </source>
</evidence>
<dbReference type="RefSeq" id="WP_176231337.1">
    <property type="nucleotide sequence ID" value="NZ_BLRU01000006.1"/>
</dbReference>
<dbReference type="EMBL" id="BLRZ01000009">
    <property type="protein sequence ID" value="GFP29418.1"/>
    <property type="molecule type" value="Genomic_DNA"/>
</dbReference>
<dbReference type="GO" id="GO:0016491">
    <property type="term" value="F:oxidoreductase activity"/>
    <property type="evidence" value="ECO:0007669"/>
    <property type="project" value="InterPro"/>
</dbReference>
<keyword evidence="7 10" id="KW-0408">Iron</keyword>
<keyword evidence="5" id="KW-0274">FAD</keyword>
<accession>A0A6V8NHA8</accession>
<evidence type="ECO:0000313" key="19">
    <source>
        <dbReference type="Proteomes" id="UP000588083"/>
    </source>
</evidence>
<dbReference type="InterPro" id="IPR001433">
    <property type="entry name" value="OxRdtase_FAD/NAD-bd"/>
</dbReference>
<dbReference type="PRINTS" id="PR00371">
    <property type="entry name" value="FPNCR"/>
</dbReference>
<dbReference type="Gene3D" id="2.40.30.10">
    <property type="entry name" value="Translation factors"/>
    <property type="match status" value="1"/>
</dbReference>
<feature type="binding site" evidence="10">
    <location>
        <position position="264"/>
    </location>
    <ligand>
        <name>[2Fe-2S] cluster</name>
        <dbReference type="ChEBI" id="CHEBI:190135"/>
    </ligand>
</feature>
<dbReference type="CDD" id="cd06221">
    <property type="entry name" value="sulfite_reductase_like"/>
    <property type="match status" value="1"/>
</dbReference>
<keyword evidence="19" id="KW-1185">Reference proteome</keyword>
<dbReference type="EMBL" id="BLSD01000031">
    <property type="protein sequence ID" value="GFP39108.1"/>
    <property type="molecule type" value="Genomic_DNA"/>
</dbReference>
<comment type="cofactor">
    <cofactor evidence="10">
        <name>[2Fe-2S] cluster</name>
        <dbReference type="ChEBI" id="CHEBI:190135"/>
    </cofactor>
    <text evidence="10">Binds 1 [2Fe-2S] cluster per subunit.</text>
</comment>
<dbReference type="InterPro" id="IPR050353">
    <property type="entry name" value="PyrK_electron_transfer"/>
</dbReference>
<comment type="cofactor">
    <cofactor evidence="9">
        <name>[2Fe-2S] cluster</name>
        <dbReference type="ChEBI" id="CHEBI:190135"/>
    </cofactor>
</comment>
<dbReference type="InterPro" id="IPR012165">
    <property type="entry name" value="Cyt_c3_hydrogenase_gsu"/>
</dbReference>
<evidence type="ECO:0000256" key="5">
    <source>
        <dbReference type="ARBA" id="ARBA00022827"/>
    </source>
</evidence>
<keyword evidence="3 10" id="KW-0001">2Fe-2S</keyword>
<proteinExistence type="predicted"/>
<dbReference type="SUPFAM" id="SSF52343">
    <property type="entry name" value="Ferredoxin reductase-like, C-terminal NADP-linked domain"/>
    <property type="match status" value="1"/>
</dbReference>
<gene>
    <name evidence="12" type="ORF">HKBW3S03_00165</name>
    <name evidence="13" type="ORF">HKBW3S34_00338</name>
    <name evidence="14" type="ORF">HKBW3S44_00729</name>
    <name evidence="15" type="ORF">HKBW3S47_00808</name>
</gene>
<dbReference type="PANTHER" id="PTHR43513">
    <property type="entry name" value="DIHYDROOROTATE DEHYDROGENASE B (NAD(+)), ELECTRON TRANSFER SUBUNIT"/>
    <property type="match status" value="1"/>
</dbReference>
<dbReference type="Pfam" id="PF00175">
    <property type="entry name" value="NAD_binding_1"/>
    <property type="match status" value="1"/>
</dbReference>
<dbReference type="EMBL" id="BLRU01000006">
    <property type="protein sequence ID" value="GFP18660.1"/>
    <property type="molecule type" value="Genomic_DNA"/>
</dbReference>